<protein>
    <submittedName>
        <fullName evidence="2">Putative amidase</fullName>
    </submittedName>
</protein>
<gene>
    <name evidence="2" type="ORF">HII31_00348</name>
</gene>
<accession>A0A8H6RW86</accession>
<organism evidence="2 3">
    <name type="scientific">Pseudocercospora fuligena</name>
    <dbReference type="NCBI Taxonomy" id="685502"/>
    <lineage>
        <taxon>Eukaryota</taxon>
        <taxon>Fungi</taxon>
        <taxon>Dikarya</taxon>
        <taxon>Ascomycota</taxon>
        <taxon>Pezizomycotina</taxon>
        <taxon>Dothideomycetes</taxon>
        <taxon>Dothideomycetidae</taxon>
        <taxon>Mycosphaerellales</taxon>
        <taxon>Mycosphaerellaceae</taxon>
        <taxon>Pseudocercospora</taxon>
    </lineage>
</organism>
<dbReference type="OrthoDB" id="566138at2759"/>
<dbReference type="SUPFAM" id="SSF75304">
    <property type="entry name" value="Amidase signature (AS) enzymes"/>
    <property type="match status" value="1"/>
</dbReference>
<dbReference type="PANTHER" id="PTHR42678">
    <property type="entry name" value="AMIDASE"/>
    <property type="match status" value="1"/>
</dbReference>
<reference evidence="2" key="1">
    <citation type="submission" date="2020-04" db="EMBL/GenBank/DDBJ databases">
        <title>Draft genome resource of the tomato pathogen Pseudocercospora fuligena.</title>
        <authorList>
            <person name="Zaccaron A."/>
        </authorList>
    </citation>
    <scope>NUCLEOTIDE SEQUENCE</scope>
    <source>
        <strain evidence="2">PF001</strain>
    </source>
</reference>
<sequence length="529" mass="56698">MQMSPPGAFWPRFDDLSSHTPAFDALRTTAADLQAALTEDKLTSVQIVEEYQRAIVKHNGYLKAIYELAPGAVNRAREMDDLRSRGQVLGPLHGIPVVLKDNTDTEMSMGMHTTAGAVAFLDNEPARNAGIVDKLLDAGMIILGKASMSEMNFWKGSDIPCGWSAVNGQAQSAYVYGGMDKDDSVAGHSSPTGSSTGSAIACSAGLTPVAIGTETFGSIVQPATRAALYSIKPTLGIVPGQGIVPVSNEYDTAGPFGKSAKDVADLLTVLVDASKTNVPPGGYAAALGATWKDIKVGTLDPNIWTPNPEVVKYVEEVAHHIIEQTDIACRVCAGSAKWSYDHVSTLTDSQFNMPDGRSAIMAKLTFTFEDCLNRYLADLKSSKVRTLAELVEYNKSHADIALPPEHPSQSTLEASLNDSHDPAKLAEIETHLQSVAAKFMSIWDQYDIDIILAPGDSGIYNFSAACGLPMATLPLSTLDNYNGRPFGLVVVAKPHCEEMLIKTMSAWETYHPFGGRRVPEAFLTEGKSA</sequence>
<name>A0A8H6RW86_9PEZI</name>
<proteinExistence type="predicted"/>
<dbReference type="Proteomes" id="UP000660729">
    <property type="component" value="Unassembled WGS sequence"/>
</dbReference>
<dbReference type="AlphaFoldDB" id="A0A8H6RW86"/>
<dbReference type="InterPro" id="IPR023631">
    <property type="entry name" value="Amidase_dom"/>
</dbReference>
<evidence type="ECO:0000313" key="2">
    <source>
        <dbReference type="EMBL" id="KAF7198609.1"/>
    </source>
</evidence>
<evidence type="ECO:0000313" key="3">
    <source>
        <dbReference type="Proteomes" id="UP000660729"/>
    </source>
</evidence>
<feature type="domain" description="Amidase" evidence="1">
    <location>
        <begin position="47"/>
        <end position="323"/>
    </location>
</feature>
<dbReference type="EMBL" id="JABCIY010000001">
    <property type="protein sequence ID" value="KAF7198609.1"/>
    <property type="molecule type" value="Genomic_DNA"/>
</dbReference>
<keyword evidence="3" id="KW-1185">Reference proteome</keyword>
<evidence type="ECO:0000259" key="1">
    <source>
        <dbReference type="Pfam" id="PF01425"/>
    </source>
</evidence>
<dbReference type="InterPro" id="IPR036928">
    <property type="entry name" value="AS_sf"/>
</dbReference>
<dbReference type="Gene3D" id="3.90.1300.10">
    <property type="entry name" value="Amidase signature (AS) domain"/>
    <property type="match status" value="1"/>
</dbReference>
<dbReference type="Pfam" id="PF01425">
    <property type="entry name" value="Amidase"/>
    <property type="match status" value="1"/>
</dbReference>
<comment type="caution">
    <text evidence="2">The sequence shown here is derived from an EMBL/GenBank/DDBJ whole genome shotgun (WGS) entry which is preliminary data.</text>
</comment>
<dbReference type="PANTHER" id="PTHR42678:SF34">
    <property type="entry name" value="OS04G0183300 PROTEIN"/>
    <property type="match status" value="1"/>
</dbReference>